<dbReference type="PROSITE" id="PS50850">
    <property type="entry name" value="MFS"/>
    <property type="match status" value="1"/>
</dbReference>
<dbReference type="Pfam" id="PF07690">
    <property type="entry name" value="MFS_1"/>
    <property type="match status" value="1"/>
</dbReference>
<feature type="transmembrane region" description="Helical" evidence="5">
    <location>
        <begin position="282"/>
        <end position="307"/>
    </location>
</feature>
<evidence type="ECO:0000256" key="1">
    <source>
        <dbReference type="ARBA" id="ARBA00004141"/>
    </source>
</evidence>
<evidence type="ECO:0000256" key="4">
    <source>
        <dbReference type="ARBA" id="ARBA00023136"/>
    </source>
</evidence>
<dbReference type="PANTHER" id="PTHR42718:SF39">
    <property type="entry name" value="ACTINORHODIN TRANSPORTER-RELATED"/>
    <property type="match status" value="1"/>
</dbReference>
<dbReference type="Gene3D" id="1.20.1720.10">
    <property type="entry name" value="Multidrug resistance protein D"/>
    <property type="match status" value="2"/>
</dbReference>
<evidence type="ECO:0000313" key="7">
    <source>
        <dbReference type="EMBL" id="GAA4805455.1"/>
    </source>
</evidence>
<feature type="transmembrane region" description="Helical" evidence="5">
    <location>
        <begin position="87"/>
        <end position="110"/>
    </location>
</feature>
<feature type="transmembrane region" description="Helical" evidence="5">
    <location>
        <begin position="319"/>
        <end position="340"/>
    </location>
</feature>
<dbReference type="InterPro" id="IPR011701">
    <property type="entry name" value="MFS"/>
</dbReference>
<proteinExistence type="predicted"/>
<feature type="transmembrane region" description="Helical" evidence="5">
    <location>
        <begin position="177"/>
        <end position="196"/>
    </location>
</feature>
<accession>A0ABP9C5Q8</accession>
<dbReference type="PANTHER" id="PTHR42718">
    <property type="entry name" value="MAJOR FACILITATOR SUPERFAMILY MULTIDRUG TRANSPORTER MFSC"/>
    <property type="match status" value="1"/>
</dbReference>
<name>A0ABP9C5Q8_9SPHI</name>
<comment type="subcellular location">
    <subcellularLocation>
        <location evidence="1">Membrane</location>
        <topology evidence="1">Multi-pass membrane protein</topology>
    </subcellularLocation>
</comment>
<keyword evidence="2 5" id="KW-0812">Transmembrane</keyword>
<dbReference type="InterPro" id="IPR036259">
    <property type="entry name" value="MFS_trans_sf"/>
</dbReference>
<reference evidence="8" key="1">
    <citation type="journal article" date="2019" name="Int. J. Syst. Evol. Microbiol.">
        <title>The Global Catalogue of Microorganisms (GCM) 10K type strain sequencing project: providing services to taxonomists for standard genome sequencing and annotation.</title>
        <authorList>
            <consortium name="The Broad Institute Genomics Platform"/>
            <consortium name="The Broad Institute Genome Sequencing Center for Infectious Disease"/>
            <person name="Wu L."/>
            <person name="Ma J."/>
        </authorList>
    </citation>
    <scope>NUCLEOTIDE SEQUENCE [LARGE SCALE GENOMIC DNA]</scope>
    <source>
        <strain evidence="8">JCM 18200</strain>
    </source>
</reference>
<feature type="transmembrane region" description="Helical" evidence="5">
    <location>
        <begin position="149"/>
        <end position="171"/>
    </location>
</feature>
<evidence type="ECO:0000259" key="6">
    <source>
        <dbReference type="PROSITE" id="PS50850"/>
    </source>
</evidence>
<sequence>MFKIIIYLQIEAGLSPNKWLQHFILLTAPLLTVIDIFIVNIAMPSIKQSFNASDGAIELVVAAYLLGFASFQVTGSRAGDIFGRKKIFLWGMFFFVLTSCICGLAPNVIVLIAARFFQGVSGAFMQSQALAYVQVLFPERKERTKAIGYIGITLGIASVMGQFLGGLFSGLHTFIDGWRFIFLVNLPIGIVAFLLAKKHLENTKLNFQERFDYSGVTLFTLALGFFIYPLTEGREQDYPLWSFAMLLASLILFYVFIVNQKNKLKKQQKPLMDIRLFKIRDYNIGLILVAFYFAMHTSYLLVSTFYLQSGLNLTSMQAGMYFVVNGVLFMLSSFLSVRLVNKFGKKPVQIGVALMIIVYILQIIFLNNQTNEITFLFLLSFQGFCGGLVLPSLINLTLKNIPHHFVGIASGMYNTIQQTASSMGVCFIGGLFFTIAKAKNDFVTAFHYSLYAGIGCLLISFVLLIVIEDLKKKI</sequence>
<dbReference type="InterPro" id="IPR020846">
    <property type="entry name" value="MFS_dom"/>
</dbReference>
<keyword evidence="4 5" id="KW-0472">Membrane</keyword>
<evidence type="ECO:0000256" key="3">
    <source>
        <dbReference type="ARBA" id="ARBA00022989"/>
    </source>
</evidence>
<feature type="transmembrane region" description="Helical" evidence="5">
    <location>
        <begin position="373"/>
        <end position="398"/>
    </location>
</feature>
<gene>
    <name evidence="7" type="ORF">GCM10023231_38330</name>
</gene>
<feature type="transmembrane region" description="Helical" evidence="5">
    <location>
        <begin position="419"/>
        <end position="436"/>
    </location>
</feature>
<keyword evidence="8" id="KW-1185">Reference proteome</keyword>
<organism evidence="7 8">
    <name type="scientific">Olivibacter ginsenosidimutans</name>
    <dbReference type="NCBI Taxonomy" id="1176537"/>
    <lineage>
        <taxon>Bacteria</taxon>
        <taxon>Pseudomonadati</taxon>
        <taxon>Bacteroidota</taxon>
        <taxon>Sphingobacteriia</taxon>
        <taxon>Sphingobacteriales</taxon>
        <taxon>Sphingobacteriaceae</taxon>
        <taxon>Olivibacter</taxon>
    </lineage>
</organism>
<feature type="domain" description="Major facilitator superfamily (MFS) profile" evidence="6">
    <location>
        <begin position="21"/>
        <end position="472"/>
    </location>
</feature>
<feature type="transmembrane region" description="Helical" evidence="5">
    <location>
        <begin position="211"/>
        <end position="228"/>
    </location>
</feature>
<evidence type="ECO:0000256" key="2">
    <source>
        <dbReference type="ARBA" id="ARBA00022692"/>
    </source>
</evidence>
<dbReference type="RefSeq" id="WP_345234501.1">
    <property type="nucleotide sequence ID" value="NZ_BAABIQ010000043.1"/>
</dbReference>
<keyword evidence="3 5" id="KW-1133">Transmembrane helix</keyword>
<feature type="transmembrane region" description="Helical" evidence="5">
    <location>
        <begin position="23"/>
        <end position="43"/>
    </location>
</feature>
<evidence type="ECO:0000256" key="5">
    <source>
        <dbReference type="SAM" id="Phobius"/>
    </source>
</evidence>
<evidence type="ECO:0000313" key="8">
    <source>
        <dbReference type="Proteomes" id="UP001501411"/>
    </source>
</evidence>
<feature type="transmembrane region" description="Helical" evidence="5">
    <location>
        <begin position="240"/>
        <end position="259"/>
    </location>
</feature>
<feature type="transmembrane region" description="Helical" evidence="5">
    <location>
        <begin position="55"/>
        <end position="75"/>
    </location>
</feature>
<dbReference type="Proteomes" id="UP001501411">
    <property type="component" value="Unassembled WGS sequence"/>
</dbReference>
<dbReference type="SUPFAM" id="SSF103473">
    <property type="entry name" value="MFS general substrate transporter"/>
    <property type="match status" value="1"/>
</dbReference>
<feature type="transmembrane region" description="Helical" evidence="5">
    <location>
        <begin position="347"/>
        <end position="367"/>
    </location>
</feature>
<comment type="caution">
    <text evidence="7">The sequence shown here is derived from an EMBL/GenBank/DDBJ whole genome shotgun (WGS) entry which is preliminary data.</text>
</comment>
<dbReference type="EMBL" id="BAABIQ010000043">
    <property type="protein sequence ID" value="GAA4805455.1"/>
    <property type="molecule type" value="Genomic_DNA"/>
</dbReference>
<feature type="transmembrane region" description="Helical" evidence="5">
    <location>
        <begin position="448"/>
        <end position="467"/>
    </location>
</feature>
<protein>
    <submittedName>
        <fullName evidence="7">MFS transporter</fullName>
    </submittedName>
</protein>
<dbReference type="CDD" id="cd17321">
    <property type="entry name" value="MFS_MMR_MDR_like"/>
    <property type="match status" value="1"/>
</dbReference>